<feature type="transmembrane region" description="Helical" evidence="7">
    <location>
        <begin position="172"/>
        <end position="194"/>
    </location>
</feature>
<dbReference type="Pfam" id="PF00528">
    <property type="entry name" value="BPD_transp_1"/>
    <property type="match status" value="1"/>
</dbReference>
<evidence type="ECO:0000313" key="10">
    <source>
        <dbReference type="Proteomes" id="UP000606172"/>
    </source>
</evidence>
<name>A0A919VEX1_9ACTN</name>
<keyword evidence="6 7" id="KW-0472">Membrane</keyword>
<keyword evidence="4 7" id="KW-0812">Transmembrane</keyword>
<feature type="transmembrane region" description="Helical" evidence="7">
    <location>
        <begin position="132"/>
        <end position="160"/>
    </location>
</feature>
<dbReference type="PROSITE" id="PS50928">
    <property type="entry name" value="ABC_TM1"/>
    <property type="match status" value="1"/>
</dbReference>
<keyword evidence="2 7" id="KW-0813">Transport</keyword>
<reference evidence="9" key="1">
    <citation type="submission" date="2021-01" db="EMBL/GenBank/DDBJ databases">
        <title>Whole genome shotgun sequence of Sinosporangium siamense NBRC 109515.</title>
        <authorList>
            <person name="Komaki H."/>
            <person name="Tamura T."/>
        </authorList>
    </citation>
    <scope>NUCLEOTIDE SEQUENCE</scope>
    <source>
        <strain evidence="9">NBRC 109515</strain>
    </source>
</reference>
<dbReference type="GO" id="GO:0005886">
    <property type="term" value="C:plasma membrane"/>
    <property type="evidence" value="ECO:0007669"/>
    <property type="project" value="UniProtKB-SubCell"/>
</dbReference>
<comment type="subcellular location">
    <subcellularLocation>
        <location evidence="1 7">Cell membrane</location>
        <topology evidence="1 7">Multi-pass membrane protein</topology>
    </subcellularLocation>
</comment>
<evidence type="ECO:0000256" key="1">
    <source>
        <dbReference type="ARBA" id="ARBA00004651"/>
    </source>
</evidence>
<dbReference type="PANTHER" id="PTHR43163">
    <property type="entry name" value="DIPEPTIDE TRANSPORT SYSTEM PERMEASE PROTEIN DPPB-RELATED"/>
    <property type="match status" value="1"/>
</dbReference>
<dbReference type="CDD" id="cd06261">
    <property type="entry name" value="TM_PBP2"/>
    <property type="match status" value="1"/>
</dbReference>
<evidence type="ECO:0000256" key="6">
    <source>
        <dbReference type="ARBA" id="ARBA00023136"/>
    </source>
</evidence>
<comment type="similarity">
    <text evidence="7">Belongs to the binding-protein-dependent transport system permease family.</text>
</comment>
<organism evidence="9 10">
    <name type="scientific">Sinosporangium siamense</name>
    <dbReference type="NCBI Taxonomy" id="1367973"/>
    <lineage>
        <taxon>Bacteria</taxon>
        <taxon>Bacillati</taxon>
        <taxon>Actinomycetota</taxon>
        <taxon>Actinomycetes</taxon>
        <taxon>Streptosporangiales</taxon>
        <taxon>Streptosporangiaceae</taxon>
        <taxon>Sinosporangium</taxon>
    </lineage>
</organism>
<evidence type="ECO:0000313" key="9">
    <source>
        <dbReference type="EMBL" id="GII95554.1"/>
    </source>
</evidence>
<dbReference type="RefSeq" id="WP_204030603.1">
    <property type="nucleotide sequence ID" value="NZ_BOOW01000036.1"/>
</dbReference>
<comment type="caution">
    <text evidence="9">The sequence shown here is derived from an EMBL/GenBank/DDBJ whole genome shotgun (WGS) entry which is preliminary data.</text>
</comment>
<evidence type="ECO:0000256" key="3">
    <source>
        <dbReference type="ARBA" id="ARBA00022475"/>
    </source>
</evidence>
<gene>
    <name evidence="9" type="ORF">Ssi02_57850</name>
</gene>
<dbReference type="Pfam" id="PF19300">
    <property type="entry name" value="BPD_transp_1_N"/>
    <property type="match status" value="1"/>
</dbReference>
<dbReference type="InterPro" id="IPR045621">
    <property type="entry name" value="BPD_transp_1_N"/>
</dbReference>
<proteinExistence type="inferred from homology"/>
<keyword evidence="3" id="KW-1003">Cell membrane</keyword>
<feature type="transmembrane region" description="Helical" evidence="7">
    <location>
        <begin position="279"/>
        <end position="302"/>
    </location>
</feature>
<dbReference type="InterPro" id="IPR035906">
    <property type="entry name" value="MetI-like_sf"/>
</dbReference>
<dbReference type="SUPFAM" id="SSF161098">
    <property type="entry name" value="MetI-like"/>
    <property type="match status" value="1"/>
</dbReference>
<evidence type="ECO:0000256" key="2">
    <source>
        <dbReference type="ARBA" id="ARBA00022448"/>
    </source>
</evidence>
<dbReference type="GO" id="GO:0071916">
    <property type="term" value="F:dipeptide transmembrane transporter activity"/>
    <property type="evidence" value="ECO:0007669"/>
    <property type="project" value="TreeGrafter"/>
</dbReference>
<evidence type="ECO:0000256" key="4">
    <source>
        <dbReference type="ARBA" id="ARBA00022692"/>
    </source>
</evidence>
<accession>A0A919VEX1</accession>
<keyword evidence="5 7" id="KW-1133">Transmembrane helix</keyword>
<dbReference type="EMBL" id="BOOW01000036">
    <property type="protein sequence ID" value="GII95554.1"/>
    <property type="molecule type" value="Genomic_DNA"/>
</dbReference>
<feature type="transmembrane region" description="Helical" evidence="7">
    <location>
        <begin position="99"/>
        <end position="120"/>
    </location>
</feature>
<feature type="domain" description="ABC transmembrane type-1" evidence="8">
    <location>
        <begin position="93"/>
        <end position="302"/>
    </location>
</feature>
<protein>
    <submittedName>
        <fullName evidence="9">ABC transporter permease</fullName>
    </submittedName>
</protein>
<dbReference type="Gene3D" id="1.10.3720.10">
    <property type="entry name" value="MetI-like"/>
    <property type="match status" value="1"/>
</dbReference>
<dbReference type="PANTHER" id="PTHR43163:SF6">
    <property type="entry name" value="DIPEPTIDE TRANSPORT SYSTEM PERMEASE PROTEIN DPPB-RELATED"/>
    <property type="match status" value="1"/>
</dbReference>
<keyword evidence="10" id="KW-1185">Reference proteome</keyword>
<evidence type="ECO:0000259" key="8">
    <source>
        <dbReference type="PROSITE" id="PS50928"/>
    </source>
</evidence>
<dbReference type="Proteomes" id="UP000606172">
    <property type="component" value="Unassembled WGS sequence"/>
</dbReference>
<dbReference type="InterPro" id="IPR000515">
    <property type="entry name" value="MetI-like"/>
</dbReference>
<sequence length="317" mass="32939">MRFLARAGSALITLLIAVAVVFLGVRALPGDPAVALVGQEGDPAALEAVRQQYGLDLPITVQFVKYLEQIVTGNLGTSVRTGMPVSEVIAGAIPVTLELAVVAISVAVAIGVTTGVIAALGRGKATGWLVSVGALIGLSIPAFWLGIMAILVFAIMIPILPASGFVPIDVDPVAHVTHLVLPALVLGSAFAAVIMRQTRAAMLEALTTDYVRTAIAKGLSRRQVVVKHALRNSLVVVATVVGLQLGTLIAGAVVTEQVFVIPGFGKLMIDAVTTRDYPLIQGVVLITATAYIVINLLTDLLYSLLDPRMRIMSGGSA</sequence>
<feature type="transmembrane region" description="Helical" evidence="7">
    <location>
        <begin position="234"/>
        <end position="259"/>
    </location>
</feature>
<evidence type="ECO:0000256" key="5">
    <source>
        <dbReference type="ARBA" id="ARBA00022989"/>
    </source>
</evidence>
<evidence type="ECO:0000256" key="7">
    <source>
        <dbReference type="RuleBase" id="RU363032"/>
    </source>
</evidence>
<dbReference type="AlphaFoldDB" id="A0A919VEX1"/>